<keyword evidence="2" id="KW-0812">Transmembrane</keyword>
<dbReference type="OrthoDB" id="2750727at2759"/>
<reference evidence="3 4" key="1">
    <citation type="journal article" date="2019" name="Nat. Ecol. Evol.">
        <title>Megaphylogeny resolves global patterns of mushroom evolution.</title>
        <authorList>
            <person name="Varga T."/>
            <person name="Krizsan K."/>
            <person name="Foldi C."/>
            <person name="Dima B."/>
            <person name="Sanchez-Garcia M."/>
            <person name="Sanchez-Ramirez S."/>
            <person name="Szollosi G.J."/>
            <person name="Szarkandi J.G."/>
            <person name="Papp V."/>
            <person name="Albert L."/>
            <person name="Andreopoulos W."/>
            <person name="Angelini C."/>
            <person name="Antonin V."/>
            <person name="Barry K.W."/>
            <person name="Bougher N.L."/>
            <person name="Buchanan P."/>
            <person name="Buyck B."/>
            <person name="Bense V."/>
            <person name="Catcheside P."/>
            <person name="Chovatia M."/>
            <person name="Cooper J."/>
            <person name="Damon W."/>
            <person name="Desjardin D."/>
            <person name="Finy P."/>
            <person name="Geml J."/>
            <person name="Haridas S."/>
            <person name="Hughes K."/>
            <person name="Justo A."/>
            <person name="Karasinski D."/>
            <person name="Kautmanova I."/>
            <person name="Kiss B."/>
            <person name="Kocsube S."/>
            <person name="Kotiranta H."/>
            <person name="LaButti K.M."/>
            <person name="Lechner B.E."/>
            <person name="Liimatainen K."/>
            <person name="Lipzen A."/>
            <person name="Lukacs Z."/>
            <person name="Mihaltcheva S."/>
            <person name="Morgado L.N."/>
            <person name="Niskanen T."/>
            <person name="Noordeloos M.E."/>
            <person name="Ohm R.A."/>
            <person name="Ortiz-Santana B."/>
            <person name="Ovrebo C."/>
            <person name="Racz N."/>
            <person name="Riley R."/>
            <person name="Savchenko A."/>
            <person name="Shiryaev A."/>
            <person name="Soop K."/>
            <person name="Spirin V."/>
            <person name="Szebenyi C."/>
            <person name="Tomsovsky M."/>
            <person name="Tulloss R.E."/>
            <person name="Uehling J."/>
            <person name="Grigoriev I.V."/>
            <person name="Vagvolgyi C."/>
            <person name="Papp T."/>
            <person name="Martin F.M."/>
            <person name="Miettinen O."/>
            <person name="Hibbett D.S."/>
            <person name="Nagy L.G."/>
        </authorList>
    </citation>
    <scope>NUCLEOTIDE SEQUENCE [LARGE SCALE GENOMIC DNA]</scope>
    <source>
        <strain evidence="3 4">CBS 309.79</strain>
    </source>
</reference>
<feature type="transmembrane region" description="Helical" evidence="2">
    <location>
        <begin position="26"/>
        <end position="48"/>
    </location>
</feature>
<gene>
    <name evidence="3" type="ORF">BDV98DRAFT_659448</name>
</gene>
<evidence type="ECO:0000256" key="2">
    <source>
        <dbReference type="SAM" id="Phobius"/>
    </source>
</evidence>
<feature type="transmembrane region" description="Helical" evidence="2">
    <location>
        <begin position="208"/>
        <end position="230"/>
    </location>
</feature>
<keyword evidence="4" id="KW-1185">Reference proteome</keyword>
<protein>
    <recommendedName>
        <fullName evidence="5">Organic solute transporter Ostalpha-domain-containing protein</fullName>
    </recommendedName>
</protein>
<feature type="region of interest" description="Disordered" evidence="1">
    <location>
        <begin position="359"/>
        <end position="387"/>
    </location>
</feature>
<sequence>MANSTEHEIQLLAAFGSNSVIQIRRVVAQMVVFGAYAILVALTCRSILARPRKTFWTWTLLGAVLLPFSMIAAVLGMAVKGLILDLEAILVNNLEQSVVDRFEHPNRDQLHTKKLIINIPINILWNLNGGAIDCGLPFLINDALAAWRALVLWKEDNATSRYVAWALRVLLGLTFLMFIPAQVVMHVVTVRNLNSSVEVVGNSVPSTILSITASALSIASNAVATAMLAYTAYQYRAFEAKNGFKINSARILVFFAESGFIYMLMQIIRVAFNVLMSNDEVHGSLHTGILLFQDISVILCAMFTPALILIVNYGYSLADTCIEINADSGAAGGIAFKERARPVRTLSNLVFGSRAGAMATDTTDSTGQNSDSTENVGLEEARDKSGG</sequence>
<evidence type="ECO:0000313" key="4">
    <source>
        <dbReference type="Proteomes" id="UP000305067"/>
    </source>
</evidence>
<feature type="transmembrane region" description="Helical" evidence="2">
    <location>
        <begin position="295"/>
        <end position="315"/>
    </location>
</feature>
<feature type="transmembrane region" description="Helical" evidence="2">
    <location>
        <begin position="251"/>
        <end position="275"/>
    </location>
</feature>
<feature type="transmembrane region" description="Helical" evidence="2">
    <location>
        <begin position="165"/>
        <end position="188"/>
    </location>
</feature>
<evidence type="ECO:0000256" key="1">
    <source>
        <dbReference type="SAM" id="MobiDB-lite"/>
    </source>
</evidence>
<organism evidence="3 4">
    <name type="scientific">Pterulicium gracile</name>
    <dbReference type="NCBI Taxonomy" id="1884261"/>
    <lineage>
        <taxon>Eukaryota</taxon>
        <taxon>Fungi</taxon>
        <taxon>Dikarya</taxon>
        <taxon>Basidiomycota</taxon>
        <taxon>Agaricomycotina</taxon>
        <taxon>Agaricomycetes</taxon>
        <taxon>Agaricomycetidae</taxon>
        <taxon>Agaricales</taxon>
        <taxon>Pleurotineae</taxon>
        <taxon>Pterulaceae</taxon>
        <taxon>Pterulicium</taxon>
    </lineage>
</organism>
<proteinExistence type="predicted"/>
<dbReference type="AlphaFoldDB" id="A0A5C3Q4I4"/>
<name>A0A5C3Q4I4_9AGAR</name>
<evidence type="ECO:0000313" key="3">
    <source>
        <dbReference type="EMBL" id="TFK95949.1"/>
    </source>
</evidence>
<evidence type="ECO:0008006" key="5">
    <source>
        <dbReference type="Google" id="ProtNLM"/>
    </source>
</evidence>
<dbReference type="EMBL" id="ML178870">
    <property type="protein sequence ID" value="TFK95949.1"/>
    <property type="molecule type" value="Genomic_DNA"/>
</dbReference>
<keyword evidence="2" id="KW-1133">Transmembrane helix</keyword>
<dbReference type="Proteomes" id="UP000305067">
    <property type="component" value="Unassembled WGS sequence"/>
</dbReference>
<keyword evidence="2" id="KW-0472">Membrane</keyword>
<feature type="compositionally biased region" description="Polar residues" evidence="1">
    <location>
        <begin position="360"/>
        <end position="375"/>
    </location>
</feature>
<feature type="transmembrane region" description="Helical" evidence="2">
    <location>
        <begin position="55"/>
        <end position="79"/>
    </location>
</feature>
<accession>A0A5C3Q4I4</accession>